<dbReference type="InterPro" id="IPR011545">
    <property type="entry name" value="DEAD/DEAH_box_helicase_dom"/>
</dbReference>
<sequence>MAGTTGTNTNSQNSTNKKPKKPKSEDDPLVKSLCLVDPLLQFLTKRSGKTSVPLTLLKNVLPGGVDRHPTLLQHIFQLHQWGILRLFFKPDTDNNDVSSWDSATAEIGFPTPQPLEDYKGNEKNRQTLKQAGSLSGSTKTAAKRRLTALKKMIKTNDKQKGDDQSTKKKNQGEKGTTDNSNDRTDKEAVSGSHLKKDWDFDSYQKPDQVEGAKEEEEEEEEELCHQAKAARAGLQQMFSFQQRPKKGQNSKNTKNTTTTMKNIIPQYLLPKQAAYSGSQPAQSSNYAELTAATKAMIPPPVLAAFGLGGSQGQQQKLSRRRLYSHQANAIGSALQECHTLVCTSTGSGKSLCFLIPALTAAYNASVAHQNNNENDTASSAQGISLIMFPTKALAQDQFNKLKILLEKNEELQKHIVPATLDGDCPHAQRSHVAKHANVILTNPDTLHAAILPQWNKLYKRILLGLKYVVIDEAHVYEGMFGTHVALILSRLQRLCVVTRCNHDDQAKRKTPTFLSSSATLEYPEYHMRLLCPIPNTSKVNVLTAKDDGSPRSAKHFFVWNPPLLNMSGESTGSVFYPKPASSKKKNDPQQSTTVPKRLRDSADSPYTSNAQTPILQSFRRRHAADETALLLARAISLNVRCIAFCKTRMVVEWVYERTVAALRREESTKHLVEKVQPYRGGYKLSDRREIEKKLFDQELLGVVATSALELGVDIGGIELTLHTGYPTSISSLLQQAGRAGRGVGAQGKPSLSVVVCFGSPSEQYLWKKPLNLLSRGISAPRSFPINAGVVQGHLLCASKEFPLTGKVPVSVLRTSNPEEDTPGTSEILPDEQLFGSQEAYTEALARLCKRNSVVPFRAPVASGGQLQAYKAHAFEDKPWMRVSVRSVEPVSFSIVDIAHPAQAGNMKAIQDESAVLDNLPYSRVFYHAFPGAIILHRGQKYEVLSMTRPPPYDPSCAYARNLSLAAFARPTQKKYMTRPLSNNTITIVKQIERVDVRSPAAEEGNNKMEDSAKPGSREEQQQKESPSLEGNQKGELKVSPVSVVDAYAGIPDQNDGSFAGCGVVTSKRTVHGYKKLSLITRSEMSRHELSLPPMEYDTFGLWIDAEPETLGAFLGNDYGSGVHALSHALLAVSPLFTACVRSDLECDHSTYSPTRVCLFDERAGGSGTCAELWKSMFIPNGLLESAVELLESCPSCQQDNNDLGCPACLQSGECVKFNAFLSRSAGLCIGKRMLQRLKQSDRYKANVKASEEEPETRERPTNDDGTPRKKRRTQALRHAKDLDSARGRLFVVGRPSWPTDQDNMPGNRQENAAN</sequence>
<keyword evidence="7" id="KW-1185">Reference proteome</keyword>
<dbReference type="GO" id="GO:0036297">
    <property type="term" value="P:interstrand cross-link repair"/>
    <property type="evidence" value="ECO:0007669"/>
    <property type="project" value="TreeGrafter"/>
</dbReference>
<evidence type="ECO:0000313" key="7">
    <source>
        <dbReference type="Proteomes" id="UP001153069"/>
    </source>
</evidence>
<feature type="domain" description="Helicase C-terminal" evidence="5">
    <location>
        <begin position="629"/>
        <end position="791"/>
    </location>
</feature>
<gene>
    <name evidence="6" type="ORF">SEMRO_42_G025570.1</name>
</gene>
<dbReference type="GO" id="GO:0005524">
    <property type="term" value="F:ATP binding"/>
    <property type="evidence" value="ECO:0007669"/>
    <property type="project" value="UniProtKB-KW"/>
</dbReference>
<dbReference type="Proteomes" id="UP001153069">
    <property type="component" value="Unassembled WGS sequence"/>
</dbReference>
<evidence type="ECO:0000256" key="1">
    <source>
        <dbReference type="ARBA" id="ARBA00022741"/>
    </source>
</evidence>
<dbReference type="PANTHER" id="PTHR47957">
    <property type="entry name" value="ATP-DEPENDENT HELICASE HRQ1"/>
    <property type="match status" value="1"/>
</dbReference>
<dbReference type="InterPro" id="IPR018973">
    <property type="entry name" value="MZB"/>
</dbReference>
<dbReference type="SMART" id="SM00490">
    <property type="entry name" value="HELICc"/>
    <property type="match status" value="1"/>
</dbReference>
<feature type="region of interest" description="Disordered" evidence="3">
    <location>
        <begin position="575"/>
        <end position="610"/>
    </location>
</feature>
<dbReference type="InterPro" id="IPR001650">
    <property type="entry name" value="Helicase_C-like"/>
</dbReference>
<feature type="compositionally biased region" description="Acidic residues" evidence="3">
    <location>
        <begin position="213"/>
        <end position="222"/>
    </location>
</feature>
<dbReference type="PROSITE" id="PS51192">
    <property type="entry name" value="HELICASE_ATP_BIND_1"/>
    <property type="match status" value="1"/>
</dbReference>
<feature type="compositionally biased region" description="Basic and acidic residues" evidence="3">
    <location>
        <begin position="1004"/>
        <end position="1022"/>
    </location>
</feature>
<evidence type="ECO:0000256" key="3">
    <source>
        <dbReference type="SAM" id="MobiDB-lite"/>
    </source>
</evidence>
<evidence type="ECO:0000313" key="6">
    <source>
        <dbReference type="EMBL" id="CAB9498630.1"/>
    </source>
</evidence>
<protein>
    <submittedName>
        <fullName evidence="6">Dependent helicase HRQ1</fullName>
    </submittedName>
</protein>
<keyword evidence="2" id="KW-0067">ATP-binding</keyword>
<dbReference type="PROSITE" id="PS51194">
    <property type="entry name" value="HELICASE_CTER"/>
    <property type="match status" value="1"/>
</dbReference>
<dbReference type="CDD" id="cd18797">
    <property type="entry name" value="SF2_C_Hrq"/>
    <property type="match status" value="1"/>
</dbReference>
<dbReference type="EMBL" id="CAICTM010000042">
    <property type="protein sequence ID" value="CAB9498630.1"/>
    <property type="molecule type" value="Genomic_DNA"/>
</dbReference>
<evidence type="ECO:0000256" key="2">
    <source>
        <dbReference type="ARBA" id="ARBA00022840"/>
    </source>
</evidence>
<dbReference type="OrthoDB" id="18781at2759"/>
<dbReference type="GO" id="GO:0003676">
    <property type="term" value="F:nucleic acid binding"/>
    <property type="evidence" value="ECO:0007669"/>
    <property type="project" value="InterPro"/>
</dbReference>
<dbReference type="InterPro" id="IPR027417">
    <property type="entry name" value="P-loop_NTPase"/>
</dbReference>
<evidence type="ECO:0000259" key="5">
    <source>
        <dbReference type="PROSITE" id="PS51194"/>
    </source>
</evidence>
<feature type="domain" description="Helicase ATP-binding" evidence="4">
    <location>
        <begin position="330"/>
        <end position="538"/>
    </location>
</feature>
<proteinExistence type="predicted"/>
<feature type="compositionally biased region" description="Polar residues" evidence="3">
    <location>
        <begin position="1298"/>
        <end position="1314"/>
    </location>
</feature>
<name>A0A9N8DB90_9STRA</name>
<dbReference type="GO" id="GO:0006289">
    <property type="term" value="P:nucleotide-excision repair"/>
    <property type="evidence" value="ECO:0007669"/>
    <property type="project" value="TreeGrafter"/>
</dbReference>
<evidence type="ECO:0000259" key="4">
    <source>
        <dbReference type="PROSITE" id="PS51192"/>
    </source>
</evidence>
<keyword evidence="6" id="KW-0378">Hydrolase</keyword>
<dbReference type="PANTHER" id="PTHR47957:SF3">
    <property type="entry name" value="ATP-DEPENDENT HELICASE HRQ1"/>
    <property type="match status" value="1"/>
</dbReference>
<comment type="caution">
    <text evidence="6">The sequence shown here is derived from an EMBL/GenBank/DDBJ whole genome shotgun (WGS) entry which is preliminary data.</text>
</comment>
<keyword evidence="6" id="KW-0347">Helicase</keyword>
<feature type="region of interest" description="Disordered" evidence="3">
    <location>
        <begin position="1"/>
        <end position="28"/>
    </location>
</feature>
<dbReference type="Pfam" id="PF00270">
    <property type="entry name" value="DEAD"/>
    <property type="match status" value="1"/>
</dbReference>
<dbReference type="Pfam" id="PF09369">
    <property type="entry name" value="MZB"/>
    <property type="match status" value="1"/>
</dbReference>
<dbReference type="Pfam" id="PF00271">
    <property type="entry name" value="Helicase_C"/>
    <property type="match status" value="1"/>
</dbReference>
<accession>A0A9N8DB90</accession>
<reference evidence="6" key="1">
    <citation type="submission" date="2020-06" db="EMBL/GenBank/DDBJ databases">
        <authorList>
            <consortium name="Plant Systems Biology data submission"/>
        </authorList>
    </citation>
    <scope>NUCLEOTIDE SEQUENCE</scope>
    <source>
        <strain evidence="6">D6</strain>
    </source>
</reference>
<feature type="compositionally biased region" description="Low complexity" evidence="3">
    <location>
        <begin position="1"/>
        <end position="16"/>
    </location>
</feature>
<organism evidence="6 7">
    <name type="scientific">Seminavis robusta</name>
    <dbReference type="NCBI Taxonomy" id="568900"/>
    <lineage>
        <taxon>Eukaryota</taxon>
        <taxon>Sar</taxon>
        <taxon>Stramenopiles</taxon>
        <taxon>Ochrophyta</taxon>
        <taxon>Bacillariophyta</taxon>
        <taxon>Bacillariophyceae</taxon>
        <taxon>Bacillariophycidae</taxon>
        <taxon>Naviculales</taxon>
        <taxon>Naviculaceae</taxon>
        <taxon>Seminavis</taxon>
    </lineage>
</organism>
<feature type="compositionally biased region" description="Basic residues" evidence="3">
    <location>
        <begin position="1268"/>
        <end position="1277"/>
    </location>
</feature>
<dbReference type="SMART" id="SM00487">
    <property type="entry name" value="DEXDc"/>
    <property type="match status" value="1"/>
</dbReference>
<keyword evidence="1" id="KW-0547">Nucleotide-binding</keyword>
<dbReference type="InterPro" id="IPR014001">
    <property type="entry name" value="Helicase_ATP-bd"/>
</dbReference>
<feature type="region of interest" description="Disordered" evidence="3">
    <location>
        <begin position="1241"/>
        <end position="1314"/>
    </location>
</feature>
<dbReference type="SUPFAM" id="SSF52540">
    <property type="entry name" value="P-loop containing nucleoside triphosphate hydrolases"/>
    <property type="match status" value="1"/>
</dbReference>
<dbReference type="GO" id="GO:0005634">
    <property type="term" value="C:nucleus"/>
    <property type="evidence" value="ECO:0007669"/>
    <property type="project" value="TreeGrafter"/>
</dbReference>
<feature type="compositionally biased region" description="Basic and acidic residues" evidence="3">
    <location>
        <begin position="1256"/>
        <end position="1267"/>
    </location>
</feature>
<dbReference type="Gene3D" id="3.40.50.300">
    <property type="entry name" value="P-loop containing nucleotide triphosphate hydrolases"/>
    <property type="match status" value="2"/>
</dbReference>
<feature type="compositionally biased region" description="Basic and acidic residues" evidence="3">
    <location>
        <begin position="154"/>
        <end position="212"/>
    </location>
</feature>
<feature type="region of interest" description="Disordered" evidence="3">
    <location>
        <begin position="996"/>
        <end position="1035"/>
    </location>
</feature>
<dbReference type="GO" id="GO:0043138">
    <property type="term" value="F:3'-5' DNA helicase activity"/>
    <property type="evidence" value="ECO:0007669"/>
    <property type="project" value="TreeGrafter"/>
</dbReference>
<feature type="region of interest" description="Disordered" evidence="3">
    <location>
        <begin position="152"/>
        <end position="226"/>
    </location>
</feature>